<dbReference type="GO" id="GO:0005886">
    <property type="term" value="C:plasma membrane"/>
    <property type="evidence" value="ECO:0007669"/>
    <property type="project" value="TreeGrafter"/>
</dbReference>
<comment type="catalytic activity">
    <reaction evidence="1">
        <text>ATP + protein L-histidine = ADP + protein N-phospho-L-histidine.</text>
        <dbReference type="EC" id="2.7.13.3"/>
    </reaction>
</comment>
<evidence type="ECO:0000256" key="9">
    <source>
        <dbReference type="ARBA" id="ARBA00022840"/>
    </source>
</evidence>
<evidence type="ECO:0000256" key="13">
    <source>
        <dbReference type="SAM" id="Coils"/>
    </source>
</evidence>
<evidence type="ECO:0000256" key="7">
    <source>
        <dbReference type="ARBA" id="ARBA00022741"/>
    </source>
</evidence>
<keyword evidence="21" id="KW-1185">Reference proteome</keyword>
<dbReference type="CDD" id="cd06225">
    <property type="entry name" value="HAMP"/>
    <property type="match status" value="1"/>
</dbReference>
<dbReference type="Pfam" id="PF02518">
    <property type="entry name" value="HATPase_c"/>
    <property type="match status" value="1"/>
</dbReference>
<name>A0A975BAG2_9BACT</name>
<dbReference type="SMART" id="SM00304">
    <property type="entry name" value="HAMP"/>
    <property type="match status" value="1"/>
</dbReference>
<dbReference type="CDD" id="cd16922">
    <property type="entry name" value="HATPase_EvgS-ArcB-TorS-like"/>
    <property type="match status" value="1"/>
</dbReference>
<dbReference type="PANTHER" id="PTHR43047">
    <property type="entry name" value="TWO-COMPONENT HISTIDINE PROTEIN KINASE"/>
    <property type="match status" value="1"/>
</dbReference>
<dbReference type="CDD" id="cd17546">
    <property type="entry name" value="REC_hyHK_CKI1_RcsC-like"/>
    <property type="match status" value="1"/>
</dbReference>
<dbReference type="Gene3D" id="1.10.287.130">
    <property type="match status" value="1"/>
</dbReference>
<dbReference type="SMART" id="SM00091">
    <property type="entry name" value="PAS"/>
    <property type="match status" value="1"/>
</dbReference>
<keyword evidence="7" id="KW-0547">Nucleotide-binding</keyword>
<keyword evidence="6 14" id="KW-0812">Transmembrane</keyword>
<dbReference type="Pfam" id="PF13426">
    <property type="entry name" value="PAS_9"/>
    <property type="match status" value="1"/>
</dbReference>
<dbReference type="Gene3D" id="3.40.50.2300">
    <property type="match status" value="1"/>
</dbReference>
<evidence type="ECO:0000259" key="17">
    <source>
        <dbReference type="PROSITE" id="PS50112"/>
    </source>
</evidence>
<dbReference type="InterPro" id="IPR001789">
    <property type="entry name" value="Sig_transdc_resp-reg_receiver"/>
</dbReference>
<dbReference type="Proteomes" id="UP000663720">
    <property type="component" value="Chromosome"/>
</dbReference>
<dbReference type="InterPro" id="IPR003594">
    <property type="entry name" value="HATPase_dom"/>
</dbReference>
<dbReference type="SMART" id="SM00387">
    <property type="entry name" value="HATPase_c"/>
    <property type="match status" value="1"/>
</dbReference>
<reference evidence="20" key="1">
    <citation type="journal article" date="2021" name="Microb. Physiol.">
        <title>Proteogenomic Insights into the Physiology of Marine, Sulfate-Reducing, Filamentous Desulfonema limicola and Desulfonema magnum.</title>
        <authorList>
            <person name="Schnaars V."/>
            <person name="Wohlbrand L."/>
            <person name="Scheve S."/>
            <person name="Hinrichs C."/>
            <person name="Reinhardt R."/>
            <person name="Rabus R."/>
        </authorList>
    </citation>
    <scope>NUCLEOTIDE SEQUENCE</scope>
    <source>
        <strain evidence="20">5ac10</strain>
    </source>
</reference>
<dbReference type="InterPro" id="IPR004358">
    <property type="entry name" value="Sig_transdc_His_kin-like_C"/>
</dbReference>
<dbReference type="Pfam" id="PF00072">
    <property type="entry name" value="Response_reg"/>
    <property type="match status" value="1"/>
</dbReference>
<keyword evidence="8 20" id="KW-0418">Kinase</keyword>
<dbReference type="NCBIfam" id="TIGR00229">
    <property type="entry name" value="sensory_box"/>
    <property type="match status" value="1"/>
</dbReference>
<dbReference type="PROSITE" id="PS50109">
    <property type="entry name" value="HIS_KIN"/>
    <property type="match status" value="1"/>
</dbReference>
<dbReference type="GO" id="GO:0009927">
    <property type="term" value="F:histidine phosphotransfer kinase activity"/>
    <property type="evidence" value="ECO:0007669"/>
    <property type="project" value="TreeGrafter"/>
</dbReference>
<evidence type="ECO:0000259" key="15">
    <source>
        <dbReference type="PROSITE" id="PS50109"/>
    </source>
</evidence>
<dbReference type="SUPFAM" id="SSF55874">
    <property type="entry name" value="ATPase domain of HSP90 chaperone/DNA topoisomerase II/histidine kinase"/>
    <property type="match status" value="1"/>
</dbReference>
<keyword evidence="10 14" id="KW-1133">Transmembrane helix</keyword>
<dbReference type="PROSITE" id="PS50113">
    <property type="entry name" value="PAC"/>
    <property type="match status" value="1"/>
</dbReference>
<dbReference type="PROSITE" id="PS50885">
    <property type="entry name" value="HAMP"/>
    <property type="match status" value="1"/>
</dbReference>
<dbReference type="CDD" id="cd00130">
    <property type="entry name" value="PAS"/>
    <property type="match status" value="1"/>
</dbReference>
<keyword evidence="9" id="KW-0067">ATP-binding</keyword>
<dbReference type="PROSITE" id="PS50112">
    <property type="entry name" value="PAS"/>
    <property type="match status" value="1"/>
</dbReference>
<feature type="transmembrane region" description="Helical" evidence="14">
    <location>
        <begin position="282"/>
        <end position="302"/>
    </location>
</feature>
<evidence type="ECO:0000256" key="1">
    <source>
        <dbReference type="ARBA" id="ARBA00000085"/>
    </source>
</evidence>
<dbReference type="KEGG" id="dli:dnl_38980"/>
<evidence type="ECO:0000256" key="8">
    <source>
        <dbReference type="ARBA" id="ARBA00022777"/>
    </source>
</evidence>
<evidence type="ECO:0000256" key="6">
    <source>
        <dbReference type="ARBA" id="ARBA00022692"/>
    </source>
</evidence>
<feature type="domain" description="PAC" evidence="18">
    <location>
        <begin position="435"/>
        <end position="487"/>
    </location>
</feature>
<dbReference type="EC" id="2.7.13.3" evidence="3"/>
<proteinExistence type="predicted"/>
<dbReference type="PRINTS" id="PR00344">
    <property type="entry name" value="BCTRLSENSOR"/>
</dbReference>
<evidence type="ECO:0000256" key="4">
    <source>
        <dbReference type="ARBA" id="ARBA00022553"/>
    </source>
</evidence>
<keyword evidence="11 14" id="KW-0472">Membrane</keyword>
<dbReference type="Gene3D" id="3.30.565.10">
    <property type="entry name" value="Histidine kinase-like ATPase, C-terminal domain"/>
    <property type="match status" value="1"/>
</dbReference>
<dbReference type="Pfam" id="PF00672">
    <property type="entry name" value="HAMP"/>
    <property type="match status" value="1"/>
</dbReference>
<dbReference type="PROSITE" id="PS50110">
    <property type="entry name" value="RESPONSE_REGULATORY"/>
    <property type="match status" value="1"/>
</dbReference>
<dbReference type="EMBL" id="CP061799">
    <property type="protein sequence ID" value="QTA81560.1"/>
    <property type="molecule type" value="Genomic_DNA"/>
</dbReference>
<evidence type="ECO:0000256" key="14">
    <source>
        <dbReference type="SAM" id="Phobius"/>
    </source>
</evidence>
<feature type="coiled-coil region" evidence="13">
    <location>
        <begin position="343"/>
        <end position="370"/>
    </location>
</feature>
<dbReference type="SUPFAM" id="SSF55785">
    <property type="entry name" value="PYP-like sensor domain (PAS domain)"/>
    <property type="match status" value="1"/>
</dbReference>
<dbReference type="Gene3D" id="6.10.340.10">
    <property type="match status" value="1"/>
</dbReference>
<feature type="modified residue" description="4-aspartylphosphate" evidence="12">
    <location>
        <position position="802"/>
    </location>
</feature>
<dbReference type="InterPro" id="IPR005467">
    <property type="entry name" value="His_kinase_dom"/>
</dbReference>
<dbReference type="AlphaFoldDB" id="A0A975BAG2"/>
<evidence type="ECO:0000313" key="21">
    <source>
        <dbReference type="Proteomes" id="UP000663720"/>
    </source>
</evidence>
<dbReference type="CDD" id="cd00082">
    <property type="entry name" value="HisKA"/>
    <property type="match status" value="1"/>
</dbReference>
<evidence type="ECO:0000259" key="18">
    <source>
        <dbReference type="PROSITE" id="PS50113"/>
    </source>
</evidence>
<feature type="domain" description="HAMP" evidence="19">
    <location>
        <begin position="303"/>
        <end position="355"/>
    </location>
</feature>
<dbReference type="InterPro" id="IPR011006">
    <property type="entry name" value="CheY-like_superfamily"/>
</dbReference>
<dbReference type="SMART" id="SM00388">
    <property type="entry name" value="HisKA"/>
    <property type="match status" value="1"/>
</dbReference>
<evidence type="ECO:0000256" key="2">
    <source>
        <dbReference type="ARBA" id="ARBA00004370"/>
    </source>
</evidence>
<evidence type="ECO:0000259" key="16">
    <source>
        <dbReference type="PROSITE" id="PS50110"/>
    </source>
</evidence>
<dbReference type="SUPFAM" id="SSF52172">
    <property type="entry name" value="CheY-like"/>
    <property type="match status" value="1"/>
</dbReference>
<keyword evidence="4 12" id="KW-0597">Phosphoprotein</keyword>
<dbReference type="InterPro" id="IPR036097">
    <property type="entry name" value="HisK_dim/P_sf"/>
</dbReference>
<dbReference type="InterPro" id="IPR003660">
    <property type="entry name" value="HAMP_dom"/>
</dbReference>
<dbReference type="InterPro" id="IPR000700">
    <property type="entry name" value="PAS-assoc_C"/>
</dbReference>
<feature type="domain" description="PAS" evidence="17">
    <location>
        <begin position="360"/>
        <end position="430"/>
    </location>
</feature>
<keyword evidence="13" id="KW-0175">Coiled coil</keyword>
<dbReference type="InterPro" id="IPR003661">
    <property type="entry name" value="HisK_dim/P_dom"/>
</dbReference>
<dbReference type="InterPro" id="IPR000014">
    <property type="entry name" value="PAS"/>
</dbReference>
<dbReference type="SUPFAM" id="SSF158472">
    <property type="entry name" value="HAMP domain-like"/>
    <property type="match status" value="1"/>
</dbReference>
<dbReference type="GO" id="GO:0005524">
    <property type="term" value="F:ATP binding"/>
    <property type="evidence" value="ECO:0007669"/>
    <property type="project" value="UniProtKB-KW"/>
</dbReference>
<evidence type="ECO:0000259" key="19">
    <source>
        <dbReference type="PROSITE" id="PS50885"/>
    </source>
</evidence>
<dbReference type="SMART" id="SM00448">
    <property type="entry name" value="REC"/>
    <property type="match status" value="1"/>
</dbReference>
<dbReference type="Gene3D" id="3.30.450.20">
    <property type="entry name" value="PAS domain"/>
    <property type="match status" value="1"/>
</dbReference>
<dbReference type="Pfam" id="PF00512">
    <property type="entry name" value="HisKA"/>
    <property type="match status" value="1"/>
</dbReference>
<dbReference type="PANTHER" id="PTHR43047:SF72">
    <property type="entry name" value="OSMOSENSING HISTIDINE PROTEIN KINASE SLN1"/>
    <property type="match status" value="1"/>
</dbReference>
<evidence type="ECO:0000256" key="12">
    <source>
        <dbReference type="PROSITE-ProRule" id="PRU00169"/>
    </source>
</evidence>
<feature type="transmembrane region" description="Helical" evidence="14">
    <location>
        <begin position="6"/>
        <end position="31"/>
    </location>
</feature>
<protein>
    <recommendedName>
        <fullName evidence="3">histidine kinase</fullName>
        <ecNumber evidence="3">2.7.13.3</ecNumber>
    </recommendedName>
</protein>
<dbReference type="SUPFAM" id="SSF47384">
    <property type="entry name" value="Homodimeric domain of signal transducing histidine kinase"/>
    <property type="match status" value="1"/>
</dbReference>
<gene>
    <name evidence="20" type="ORF">dnl_38980</name>
</gene>
<evidence type="ECO:0000256" key="3">
    <source>
        <dbReference type="ARBA" id="ARBA00012438"/>
    </source>
</evidence>
<keyword evidence="5" id="KW-0808">Transferase</keyword>
<evidence type="ECO:0000256" key="5">
    <source>
        <dbReference type="ARBA" id="ARBA00022679"/>
    </source>
</evidence>
<evidence type="ECO:0000256" key="11">
    <source>
        <dbReference type="ARBA" id="ARBA00023136"/>
    </source>
</evidence>
<organism evidence="20 21">
    <name type="scientific">Desulfonema limicola</name>
    <dbReference type="NCBI Taxonomy" id="45656"/>
    <lineage>
        <taxon>Bacteria</taxon>
        <taxon>Pseudomonadati</taxon>
        <taxon>Thermodesulfobacteriota</taxon>
        <taxon>Desulfobacteria</taxon>
        <taxon>Desulfobacterales</taxon>
        <taxon>Desulfococcaceae</taxon>
        <taxon>Desulfonema</taxon>
    </lineage>
</organism>
<dbReference type="InterPro" id="IPR036890">
    <property type="entry name" value="HATPase_C_sf"/>
</dbReference>
<sequence length="984" mass="112533">MRISVRFRLVLIFTIVIIVPLAIITSVNLWFTLNRLEKDFEAESIKALDRARSIIVEYTQNAENTALLLAETGEIKEGIKTKDIQDYLDARHDSLFTAIIEIFDRDKNLLARTHASEPGIDIFFTRTDDSIISDTLNLEEHTKYKIYEKGTALKAPAPVVNFETLETTGAVIVTYPFNVRMLQKIKDRIKAEVSFQWSTKGDIVTTFQDQNGNTLTQAWQGSISDYRLVEDKTICKKERIESVRYAVSYTCLKNFDSQIIGIISTAVNSSAIDHNKQMTLKIILISSIVVFILAVITGFLTARSFTLPIYQLLNAIRSITRGNLEERVNILKNDEIGDLARAFNEMTSELQEKQESLQKANEKYRVIFENAVEGIFQSTPNGQFINVNPALVKMLKYESQNEMINSIQNFPKQIIINPDEFDAVLQQLKKKEQVIGAEMLLRCKDKTQIWGAVSVRTIRDDYGNLMFYEGSFVDITEHKKIEKAERERKAAEAANQAKSIFLANMSHEIRTPMNAILGFSEILLNSSRNSEEKRLLKTIYSSGQSLLTLINDILDLSKIESGKFELYWEPVSIERLFNEIYQIFSYKALEKGLEIQINIENNIPGIISDETRLRQILINLTGNAVKFTDKGYIQIRAQGKQAGVDMIDLILEIKDTGTGIPEDQQERIFESFQQLTGQKAVQYGGTGLGLSISKRLTEMMGGKISVVSKVGKGSIFRLEFPGLKISDLKDQKNHSISDKEENKDSEIIFEPAVILVADDIGYNRELIKAYLVKTELKIIESENGRQSWDLIQDHHIDFILTDIRMPEMDGYETAYLIKKSEKFKHIPIVAMTASAMKEDAFKIESIFDGYLAKPLKKNQLVTELKKHLAWKSVLEPKAEKDYGEKDRIEDKENISQEIKARLPELIKILEDEFIARWHEIKDVFFLDDIAEFANSLKLLGEQYCLNFLKEYGENMYLRTESIEIDVIEKLMNEFPRLIAKIKNI</sequence>
<dbReference type="FunFam" id="1.10.287.130:FF:000004">
    <property type="entry name" value="Ethylene receptor 1"/>
    <property type="match status" value="1"/>
</dbReference>
<accession>A0A975BAG2</accession>
<feature type="domain" description="Response regulatory" evidence="16">
    <location>
        <begin position="753"/>
        <end position="868"/>
    </location>
</feature>
<dbReference type="RefSeq" id="WP_207687582.1">
    <property type="nucleotide sequence ID" value="NZ_CP061799.1"/>
</dbReference>
<evidence type="ECO:0000313" key="20">
    <source>
        <dbReference type="EMBL" id="QTA81560.1"/>
    </source>
</evidence>
<feature type="domain" description="Histidine kinase" evidence="15">
    <location>
        <begin position="504"/>
        <end position="724"/>
    </location>
</feature>
<dbReference type="FunFam" id="3.30.565.10:FF:000010">
    <property type="entry name" value="Sensor histidine kinase RcsC"/>
    <property type="match status" value="1"/>
</dbReference>
<comment type="subcellular location">
    <subcellularLocation>
        <location evidence="2">Membrane</location>
    </subcellularLocation>
</comment>
<dbReference type="InterPro" id="IPR035965">
    <property type="entry name" value="PAS-like_dom_sf"/>
</dbReference>
<dbReference type="GO" id="GO:0000155">
    <property type="term" value="F:phosphorelay sensor kinase activity"/>
    <property type="evidence" value="ECO:0007669"/>
    <property type="project" value="InterPro"/>
</dbReference>
<evidence type="ECO:0000256" key="10">
    <source>
        <dbReference type="ARBA" id="ARBA00022989"/>
    </source>
</evidence>